<evidence type="ECO:0000256" key="8">
    <source>
        <dbReference type="ARBA" id="ARBA00032024"/>
    </source>
</evidence>
<name>A0AAW8R2T2_9ALTE</name>
<dbReference type="SUPFAM" id="SSF48179">
    <property type="entry name" value="6-phosphogluconate dehydrogenase C-terminal domain-like"/>
    <property type="match status" value="1"/>
</dbReference>
<evidence type="ECO:0000313" key="12">
    <source>
        <dbReference type="EMBL" id="MDT0582501.1"/>
    </source>
</evidence>
<comment type="similarity">
    <text evidence="2">Belongs to the ketopantoate reductase family.</text>
</comment>
<dbReference type="SUPFAM" id="SSF51735">
    <property type="entry name" value="NAD(P)-binding Rossmann-fold domains"/>
    <property type="match status" value="1"/>
</dbReference>
<proteinExistence type="inferred from homology"/>
<comment type="catalytic activity">
    <reaction evidence="9">
        <text>(R)-pantoate + NADP(+) = 2-dehydropantoate + NADPH + H(+)</text>
        <dbReference type="Rhea" id="RHEA:16233"/>
        <dbReference type="ChEBI" id="CHEBI:11561"/>
        <dbReference type="ChEBI" id="CHEBI:15378"/>
        <dbReference type="ChEBI" id="CHEBI:15980"/>
        <dbReference type="ChEBI" id="CHEBI:57783"/>
        <dbReference type="ChEBI" id="CHEBI:58349"/>
        <dbReference type="EC" id="1.1.1.169"/>
    </reaction>
</comment>
<evidence type="ECO:0000259" key="10">
    <source>
        <dbReference type="Pfam" id="PF02558"/>
    </source>
</evidence>
<evidence type="ECO:0000256" key="5">
    <source>
        <dbReference type="ARBA" id="ARBA00022655"/>
    </source>
</evidence>
<evidence type="ECO:0000256" key="2">
    <source>
        <dbReference type="ARBA" id="ARBA00007870"/>
    </source>
</evidence>
<reference evidence="12 13" key="1">
    <citation type="submission" date="2023-09" db="EMBL/GenBank/DDBJ databases">
        <authorList>
            <person name="Rey-Velasco X."/>
        </authorList>
    </citation>
    <scope>NUCLEOTIDE SEQUENCE [LARGE SCALE GENOMIC DNA]</scope>
    <source>
        <strain evidence="12 13">W409</strain>
    </source>
</reference>
<dbReference type="InterPro" id="IPR013752">
    <property type="entry name" value="KPA_reductase"/>
</dbReference>
<dbReference type="InterPro" id="IPR050838">
    <property type="entry name" value="Ketopantoate_reductase"/>
</dbReference>
<evidence type="ECO:0000256" key="3">
    <source>
        <dbReference type="ARBA" id="ARBA00013014"/>
    </source>
</evidence>
<sequence>MEETSQEEVLASGTGEKLKIVVLGAGSIGCYLGACLIGQGANVTLIGRERIQAQISENGLRASDYKGRDLLIPAKEVKFTTSNSVMHNADVVLLCVKSGDTQSAAQLIFKHANPKAIVVSFQNGVRNGVLLEQYLPTFTVLRGMVPFNVLSKGKGHFHCGTEGNLAIEDPDKVSKELVSLFDKAALPATVYDDITNVQWGKLLINLNNSVNALSGVPLLEQLGNPAYRKVMALVLREALDAMQAAGIEPARTGKVIPKYMPFIMSLPNFLFNMVASATLKIDPEARSSMYEDLTLGRKTEIDYLNGEIVALAKKQGVPVPVNSRIVGLIKKAEEDSEGSPMLSPEEIIQTND</sequence>
<dbReference type="GO" id="GO:0050661">
    <property type="term" value="F:NADP binding"/>
    <property type="evidence" value="ECO:0007669"/>
    <property type="project" value="TreeGrafter"/>
</dbReference>
<dbReference type="Proteomes" id="UP001249020">
    <property type="component" value="Unassembled WGS sequence"/>
</dbReference>
<dbReference type="Pfam" id="PF08546">
    <property type="entry name" value="ApbA_C"/>
    <property type="match status" value="1"/>
</dbReference>
<dbReference type="GO" id="GO:0015940">
    <property type="term" value="P:pantothenate biosynthetic process"/>
    <property type="evidence" value="ECO:0007669"/>
    <property type="project" value="UniProtKB-KW"/>
</dbReference>
<dbReference type="PANTHER" id="PTHR43765">
    <property type="entry name" value="2-DEHYDROPANTOATE 2-REDUCTASE-RELATED"/>
    <property type="match status" value="1"/>
</dbReference>
<dbReference type="NCBIfam" id="TIGR00745">
    <property type="entry name" value="apbA_panE"/>
    <property type="match status" value="1"/>
</dbReference>
<dbReference type="InterPro" id="IPR013332">
    <property type="entry name" value="KPR_N"/>
</dbReference>
<comment type="pathway">
    <text evidence="1">Cofactor biosynthesis; (R)-pantothenate biosynthesis; (R)-pantoate from 3-methyl-2-oxobutanoate: step 2/2.</text>
</comment>
<evidence type="ECO:0000256" key="7">
    <source>
        <dbReference type="ARBA" id="ARBA00023002"/>
    </source>
</evidence>
<dbReference type="Gene3D" id="3.40.50.720">
    <property type="entry name" value="NAD(P)-binding Rossmann-like Domain"/>
    <property type="match status" value="1"/>
</dbReference>
<dbReference type="InterPro" id="IPR003710">
    <property type="entry name" value="ApbA"/>
</dbReference>
<keyword evidence="5" id="KW-0566">Pantothenate biosynthesis</keyword>
<keyword evidence="7 12" id="KW-0560">Oxidoreductase</keyword>
<evidence type="ECO:0000259" key="11">
    <source>
        <dbReference type="Pfam" id="PF08546"/>
    </source>
</evidence>
<dbReference type="Pfam" id="PF02558">
    <property type="entry name" value="ApbA"/>
    <property type="match status" value="1"/>
</dbReference>
<feature type="domain" description="Ketopantoate reductase C-terminal" evidence="11">
    <location>
        <begin position="193"/>
        <end position="332"/>
    </location>
</feature>
<gene>
    <name evidence="12" type="ORF">RM544_08110</name>
</gene>
<dbReference type="InterPro" id="IPR008927">
    <property type="entry name" value="6-PGluconate_DH-like_C_sf"/>
</dbReference>
<evidence type="ECO:0000256" key="9">
    <source>
        <dbReference type="ARBA" id="ARBA00048793"/>
    </source>
</evidence>
<dbReference type="EC" id="1.1.1.169" evidence="3"/>
<dbReference type="GO" id="GO:0005737">
    <property type="term" value="C:cytoplasm"/>
    <property type="evidence" value="ECO:0007669"/>
    <property type="project" value="TreeGrafter"/>
</dbReference>
<evidence type="ECO:0000256" key="4">
    <source>
        <dbReference type="ARBA" id="ARBA00019465"/>
    </source>
</evidence>
<protein>
    <recommendedName>
        <fullName evidence="4">2-dehydropantoate 2-reductase</fullName>
        <ecNumber evidence="3">1.1.1.169</ecNumber>
    </recommendedName>
    <alternativeName>
        <fullName evidence="8">Ketopantoate reductase</fullName>
    </alternativeName>
</protein>
<dbReference type="PANTHER" id="PTHR43765:SF2">
    <property type="entry name" value="2-DEHYDROPANTOATE 2-REDUCTASE"/>
    <property type="match status" value="1"/>
</dbReference>
<keyword evidence="6" id="KW-0521">NADP</keyword>
<comment type="caution">
    <text evidence="12">The sequence shown here is derived from an EMBL/GenBank/DDBJ whole genome shotgun (WGS) entry which is preliminary data.</text>
</comment>
<accession>A0AAW8R2T2</accession>
<evidence type="ECO:0000256" key="6">
    <source>
        <dbReference type="ARBA" id="ARBA00022857"/>
    </source>
</evidence>
<dbReference type="InterPro" id="IPR013328">
    <property type="entry name" value="6PGD_dom2"/>
</dbReference>
<keyword evidence="13" id="KW-1185">Reference proteome</keyword>
<dbReference type="InterPro" id="IPR036291">
    <property type="entry name" value="NAD(P)-bd_dom_sf"/>
</dbReference>
<dbReference type="RefSeq" id="WP_311361260.1">
    <property type="nucleotide sequence ID" value="NZ_JAVRIE010000002.1"/>
</dbReference>
<organism evidence="12 13">
    <name type="scientific">Brumicola blandensis</name>
    <dbReference type="NCBI Taxonomy" id="3075611"/>
    <lineage>
        <taxon>Bacteria</taxon>
        <taxon>Pseudomonadati</taxon>
        <taxon>Pseudomonadota</taxon>
        <taxon>Gammaproteobacteria</taxon>
        <taxon>Alteromonadales</taxon>
        <taxon>Alteromonadaceae</taxon>
        <taxon>Brumicola</taxon>
    </lineage>
</organism>
<dbReference type="GO" id="GO:0008677">
    <property type="term" value="F:2-dehydropantoate 2-reductase activity"/>
    <property type="evidence" value="ECO:0007669"/>
    <property type="project" value="UniProtKB-EC"/>
</dbReference>
<dbReference type="Gene3D" id="1.10.1040.10">
    <property type="entry name" value="N-(1-d-carboxylethyl)-l-norvaline Dehydrogenase, domain 2"/>
    <property type="match status" value="1"/>
</dbReference>
<dbReference type="NCBIfam" id="NF006083">
    <property type="entry name" value="PRK08229.1"/>
    <property type="match status" value="1"/>
</dbReference>
<feature type="domain" description="Ketopantoate reductase N-terminal" evidence="10">
    <location>
        <begin position="20"/>
        <end position="169"/>
    </location>
</feature>
<dbReference type="EMBL" id="JAVRIE010000002">
    <property type="protein sequence ID" value="MDT0582501.1"/>
    <property type="molecule type" value="Genomic_DNA"/>
</dbReference>
<dbReference type="AlphaFoldDB" id="A0AAW8R2T2"/>
<evidence type="ECO:0000256" key="1">
    <source>
        <dbReference type="ARBA" id="ARBA00004994"/>
    </source>
</evidence>
<evidence type="ECO:0000313" key="13">
    <source>
        <dbReference type="Proteomes" id="UP001249020"/>
    </source>
</evidence>